<dbReference type="Gene3D" id="3.40.50.1240">
    <property type="entry name" value="Phosphoglycerate mutase-like"/>
    <property type="match status" value="1"/>
</dbReference>
<dbReference type="PANTHER" id="PTHR11567:SF211">
    <property type="entry name" value="PROSTATIC ACID PHOSPHATASE"/>
    <property type="match status" value="1"/>
</dbReference>
<reference evidence="9" key="1">
    <citation type="submission" date="2022-01" db="EMBL/GenBank/DDBJ databases">
        <authorList>
            <person name="King R."/>
        </authorList>
    </citation>
    <scope>NUCLEOTIDE SEQUENCE</scope>
</reference>
<sequence>MRFSYFLEYVVITIVFISRQSSAAPERIRDADDGQSELVATVSLIRHGDRSPEKSFPNDQYYNEVYWPMGYKQMTKFGINRQYKLGQWFRQRYHNFLKDIYSRNDVHVYSTDVDRTLMSASANLAGMFPPKSFQSWNNQIPWQPIPVHTTERSKDDIIVDKRKCKRYEKLRDKIQKELYSSLKQQYSKTFDVIGRLTGWNEGITPKDVHTLTDVVYSYRRYNNSFVPEWYSDLDQEVLTLIGCTVEKVDTYNEDLVRFRVGPFNNYLFSNFDQFVNGSLQAQVHSKFSMIFAHESSLTSVLNGLGAYDMRPVGFAYTVIWELRRRPNGAYFLRLLYKKDGNKLIQLSMLDCGIDCDYQELKKRAENITVDIETWKEECKK</sequence>
<evidence type="ECO:0000256" key="5">
    <source>
        <dbReference type="ARBA" id="ARBA00022801"/>
    </source>
</evidence>
<dbReference type="AlphaFoldDB" id="A0A9P0GT08"/>
<dbReference type="InterPro" id="IPR029033">
    <property type="entry name" value="His_PPase_superfam"/>
</dbReference>
<dbReference type="SUPFAM" id="SSF53254">
    <property type="entry name" value="Phosphoglycerate mutase-like"/>
    <property type="match status" value="1"/>
</dbReference>
<evidence type="ECO:0000256" key="1">
    <source>
        <dbReference type="ARBA" id="ARBA00000032"/>
    </source>
</evidence>
<keyword evidence="5" id="KW-0378">Hydrolase</keyword>
<protein>
    <recommendedName>
        <fullName evidence="3">acid phosphatase</fullName>
        <ecNumber evidence="3">3.1.3.2</ecNumber>
    </recommendedName>
</protein>
<proteinExistence type="inferred from homology"/>
<keyword evidence="6" id="KW-1015">Disulfide bond</keyword>
<dbReference type="Pfam" id="PF00328">
    <property type="entry name" value="His_Phos_2"/>
    <property type="match status" value="1"/>
</dbReference>
<evidence type="ECO:0000313" key="9">
    <source>
        <dbReference type="EMBL" id="CAH1275634.1"/>
    </source>
</evidence>
<dbReference type="Proteomes" id="UP001153709">
    <property type="component" value="Chromosome 3"/>
</dbReference>
<keyword evidence="10" id="KW-1185">Reference proteome</keyword>
<evidence type="ECO:0000256" key="2">
    <source>
        <dbReference type="ARBA" id="ARBA00005375"/>
    </source>
</evidence>
<name>A0A9P0GT08_DIABA</name>
<organism evidence="9 10">
    <name type="scientific">Diabrotica balteata</name>
    <name type="common">Banded cucumber beetle</name>
    <dbReference type="NCBI Taxonomy" id="107213"/>
    <lineage>
        <taxon>Eukaryota</taxon>
        <taxon>Metazoa</taxon>
        <taxon>Ecdysozoa</taxon>
        <taxon>Arthropoda</taxon>
        <taxon>Hexapoda</taxon>
        <taxon>Insecta</taxon>
        <taxon>Pterygota</taxon>
        <taxon>Neoptera</taxon>
        <taxon>Endopterygota</taxon>
        <taxon>Coleoptera</taxon>
        <taxon>Polyphaga</taxon>
        <taxon>Cucujiformia</taxon>
        <taxon>Chrysomeloidea</taxon>
        <taxon>Chrysomelidae</taxon>
        <taxon>Galerucinae</taxon>
        <taxon>Diabroticina</taxon>
        <taxon>Diabroticites</taxon>
        <taxon>Diabrotica</taxon>
    </lineage>
</organism>
<evidence type="ECO:0000256" key="6">
    <source>
        <dbReference type="ARBA" id="ARBA00023157"/>
    </source>
</evidence>
<evidence type="ECO:0000256" key="8">
    <source>
        <dbReference type="SAM" id="SignalP"/>
    </source>
</evidence>
<comment type="catalytic activity">
    <reaction evidence="1">
        <text>a phosphate monoester + H2O = an alcohol + phosphate</text>
        <dbReference type="Rhea" id="RHEA:15017"/>
        <dbReference type="ChEBI" id="CHEBI:15377"/>
        <dbReference type="ChEBI" id="CHEBI:30879"/>
        <dbReference type="ChEBI" id="CHEBI:43474"/>
        <dbReference type="ChEBI" id="CHEBI:67140"/>
        <dbReference type="EC" id="3.1.3.2"/>
    </reaction>
</comment>
<feature type="signal peptide" evidence="8">
    <location>
        <begin position="1"/>
        <end position="23"/>
    </location>
</feature>
<dbReference type="OrthoDB" id="10257284at2759"/>
<dbReference type="PANTHER" id="PTHR11567">
    <property type="entry name" value="ACID PHOSPHATASE-RELATED"/>
    <property type="match status" value="1"/>
</dbReference>
<evidence type="ECO:0000313" key="10">
    <source>
        <dbReference type="Proteomes" id="UP001153709"/>
    </source>
</evidence>
<dbReference type="GO" id="GO:0003993">
    <property type="term" value="F:acid phosphatase activity"/>
    <property type="evidence" value="ECO:0007669"/>
    <property type="project" value="UniProtKB-EC"/>
</dbReference>
<accession>A0A9P0GT08</accession>
<dbReference type="InterPro" id="IPR050645">
    <property type="entry name" value="Histidine_acid_phosphatase"/>
</dbReference>
<feature type="chain" id="PRO_5040305689" description="acid phosphatase" evidence="8">
    <location>
        <begin position="24"/>
        <end position="380"/>
    </location>
</feature>
<evidence type="ECO:0000256" key="3">
    <source>
        <dbReference type="ARBA" id="ARBA00012646"/>
    </source>
</evidence>
<dbReference type="CDD" id="cd07061">
    <property type="entry name" value="HP_HAP_like"/>
    <property type="match status" value="1"/>
</dbReference>
<dbReference type="InterPro" id="IPR000560">
    <property type="entry name" value="His_Pase_clade-2"/>
</dbReference>
<gene>
    <name evidence="9" type="ORF">DIABBA_LOCUS4983</name>
</gene>
<evidence type="ECO:0000256" key="7">
    <source>
        <dbReference type="ARBA" id="ARBA00023180"/>
    </source>
</evidence>
<keyword evidence="4 8" id="KW-0732">Signal</keyword>
<dbReference type="EC" id="3.1.3.2" evidence="3"/>
<comment type="similarity">
    <text evidence="2">Belongs to the histidine acid phosphatase family.</text>
</comment>
<evidence type="ECO:0000256" key="4">
    <source>
        <dbReference type="ARBA" id="ARBA00022729"/>
    </source>
</evidence>
<dbReference type="EMBL" id="OU898278">
    <property type="protein sequence ID" value="CAH1275634.1"/>
    <property type="molecule type" value="Genomic_DNA"/>
</dbReference>
<keyword evidence="7" id="KW-0325">Glycoprotein</keyword>